<evidence type="ECO:0000313" key="8">
    <source>
        <dbReference type="Proteomes" id="UP001231189"/>
    </source>
</evidence>
<comment type="caution">
    <text evidence="7">The sequence shown here is derived from an EMBL/GenBank/DDBJ whole genome shotgun (WGS) entry which is preliminary data.</text>
</comment>
<feature type="domain" description="Fe2OG dioxygenase" evidence="6">
    <location>
        <begin position="164"/>
        <end position="263"/>
    </location>
</feature>
<dbReference type="InterPro" id="IPR027443">
    <property type="entry name" value="IPNS-like_sf"/>
</dbReference>
<keyword evidence="2 5" id="KW-0479">Metal-binding</keyword>
<dbReference type="Pfam" id="PF14226">
    <property type="entry name" value="DIOX_N"/>
    <property type="match status" value="1"/>
</dbReference>
<accession>A0AAD8RNL8</accession>
<evidence type="ECO:0000256" key="3">
    <source>
        <dbReference type="ARBA" id="ARBA00023002"/>
    </source>
</evidence>
<dbReference type="InterPro" id="IPR050295">
    <property type="entry name" value="Plant_2OG-oxidoreductases"/>
</dbReference>
<evidence type="ECO:0000256" key="5">
    <source>
        <dbReference type="RuleBase" id="RU003682"/>
    </source>
</evidence>
<reference evidence="7" key="1">
    <citation type="submission" date="2023-07" db="EMBL/GenBank/DDBJ databases">
        <title>A chromosome-level genome assembly of Lolium multiflorum.</title>
        <authorList>
            <person name="Chen Y."/>
            <person name="Copetti D."/>
            <person name="Kolliker R."/>
            <person name="Studer B."/>
        </authorList>
    </citation>
    <scope>NUCLEOTIDE SEQUENCE</scope>
    <source>
        <strain evidence="7">02402/16</strain>
        <tissue evidence="7">Leaf</tissue>
    </source>
</reference>
<evidence type="ECO:0000256" key="4">
    <source>
        <dbReference type="ARBA" id="ARBA00023004"/>
    </source>
</evidence>
<gene>
    <name evidence="7" type="ORF">QYE76_003391</name>
</gene>
<evidence type="ECO:0000313" key="7">
    <source>
        <dbReference type="EMBL" id="KAK1629076.1"/>
    </source>
</evidence>
<evidence type="ECO:0000259" key="6">
    <source>
        <dbReference type="PROSITE" id="PS51471"/>
    </source>
</evidence>
<keyword evidence="3 5" id="KW-0560">Oxidoreductase</keyword>
<dbReference type="PROSITE" id="PS51471">
    <property type="entry name" value="FE2OG_OXY"/>
    <property type="match status" value="1"/>
</dbReference>
<dbReference type="AlphaFoldDB" id="A0AAD8RNL8"/>
<dbReference type="Gene3D" id="2.60.120.330">
    <property type="entry name" value="B-lactam Antibiotic, Isopenicillin N Synthase, Chain"/>
    <property type="match status" value="1"/>
</dbReference>
<name>A0AAD8RNL8_LOLMU</name>
<dbReference type="InterPro" id="IPR044861">
    <property type="entry name" value="IPNS-like_FE2OG_OXY"/>
</dbReference>
<dbReference type="SUPFAM" id="SSF51197">
    <property type="entry name" value="Clavaminate synthase-like"/>
    <property type="match status" value="1"/>
</dbReference>
<sequence length="315" mass="35303">MGNLQAPLPEGFISLPVVDFSLSREEISRAILDAGKDIGFFQVINHGVPEQVRRDMEAVCEEFFAMPAADRESFHSDDNLKPNRFFTGSTYKNSGAKFWFDCLRLSSTFPIGDSKKDWPEKPEKLREVFERFAVHTRGMGEELLRLLSEGMGLQPDYFEGDLGSGNMNLTLNQYPPCGDPEGVGLPPHCDRNLLSLLIPSTVPGLQFSYKGSWFTVETMPNAYIVNFGLPLQVVTNGMLKSIEHRVVTNPKESRRSVGVFITPTWDCLISPAEEFLSKESPPIYHAVTYREFYDMHGVVKDGLSSVLTISHKTAI</sequence>
<dbReference type="EMBL" id="JAUUTY010000005">
    <property type="protein sequence ID" value="KAK1629076.1"/>
    <property type="molecule type" value="Genomic_DNA"/>
</dbReference>
<dbReference type="InterPro" id="IPR005123">
    <property type="entry name" value="Oxoglu/Fe-dep_dioxygenase_dom"/>
</dbReference>
<proteinExistence type="inferred from homology"/>
<dbReference type="GO" id="GO:0016491">
    <property type="term" value="F:oxidoreductase activity"/>
    <property type="evidence" value="ECO:0007669"/>
    <property type="project" value="UniProtKB-KW"/>
</dbReference>
<evidence type="ECO:0000256" key="2">
    <source>
        <dbReference type="ARBA" id="ARBA00022723"/>
    </source>
</evidence>
<dbReference type="GO" id="GO:0046872">
    <property type="term" value="F:metal ion binding"/>
    <property type="evidence" value="ECO:0007669"/>
    <property type="project" value="UniProtKB-KW"/>
</dbReference>
<keyword evidence="4 5" id="KW-0408">Iron</keyword>
<dbReference type="Proteomes" id="UP001231189">
    <property type="component" value="Unassembled WGS sequence"/>
</dbReference>
<dbReference type="InterPro" id="IPR026992">
    <property type="entry name" value="DIOX_N"/>
</dbReference>
<evidence type="ECO:0000256" key="1">
    <source>
        <dbReference type="ARBA" id="ARBA00008056"/>
    </source>
</evidence>
<dbReference type="Pfam" id="PF03171">
    <property type="entry name" value="2OG-FeII_Oxy"/>
    <property type="match status" value="1"/>
</dbReference>
<organism evidence="7 8">
    <name type="scientific">Lolium multiflorum</name>
    <name type="common">Italian ryegrass</name>
    <name type="synonym">Lolium perenne subsp. multiflorum</name>
    <dbReference type="NCBI Taxonomy" id="4521"/>
    <lineage>
        <taxon>Eukaryota</taxon>
        <taxon>Viridiplantae</taxon>
        <taxon>Streptophyta</taxon>
        <taxon>Embryophyta</taxon>
        <taxon>Tracheophyta</taxon>
        <taxon>Spermatophyta</taxon>
        <taxon>Magnoliopsida</taxon>
        <taxon>Liliopsida</taxon>
        <taxon>Poales</taxon>
        <taxon>Poaceae</taxon>
        <taxon>BOP clade</taxon>
        <taxon>Pooideae</taxon>
        <taxon>Poodae</taxon>
        <taxon>Poeae</taxon>
        <taxon>Poeae Chloroplast Group 2 (Poeae type)</taxon>
        <taxon>Loliodinae</taxon>
        <taxon>Loliinae</taxon>
        <taxon>Lolium</taxon>
    </lineage>
</organism>
<comment type="similarity">
    <text evidence="1 5">Belongs to the iron/ascorbate-dependent oxidoreductase family.</text>
</comment>
<keyword evidence="8" id="KW-1185">Reference proteome</keyword>
<protein>
    <recommendedName>
        <fullName evidence="6">Fe2OG dioxygenase domain-containing protein</fullName>
    </recommendedName>
</protein>
<dbReference type="PANTHER" id="PTHR47991">
    <property type="entry name" value="OXOGLUTARATE/IRON-DEPENDENT DIOXYGENASE"/>
    <property type="match status" value="1"/>
</dbReference>